<evidence type="ECO:0000256" key="2">
    <source>
        <dbReference type="ARBA" id="ARBA00022676"/>
    </source>
</evidence>
<keyword evidence="7" id="KW-1185">Reference proteome</keyword>
<comment type="similarity">
    <text evidence="1">Belongs to the glycosyltransferase 28 family.</text>
</comment>
<dbReference type="Pfam" id="PF06925">
    <property type="entry name" value="MGDG_synth"/>
    <property type="match status" value="1"/>
</dbReference>
<dbReference type="PANTHER" id="PTHR43025:SF3">
    <property type="entry name" value="MONOGALACTOSYLDIACYLGLYCEROL SYNTHASE 1, CHLOROPLASTIC"/>
    <property type="match status" value="1"/>
</dbReference>
<evidence type="ECO:0000256" key="1">
    <source>
        <dbReference type="ARBA" id="ARBA00006962"/>
    </source>
</evidence>
<dbReference type="GO" id="GO:0009247">
    <property type="term" value="P:glycolipid biosynthetic process"/>
    <property type="evidence" value="ECO:0007669"/>
    <property type="project" value="InterPro"/>
</dbReference>
<dbReference type="SUPFAM" id="SSF53756">
    <property type="entry name" value="UDP-Glycosyltransferase/glycogen phosphorylase"/>
    <property type="match status" value="1"/>
</dbReference>
<accession>A0A4Q9DNA7</accession>
<evidence type="ECO:0000313" key="6">
    <source>
        <dbReference type="EMBL" id="TBL75767.1"/>
    </source>
</evidence>
<organism evidence="6 7">
    <name type="scientific">Paenibacillus thalictri</name>
    <dbReference type="NCBI Taxonomy" id="2527873"/>
    <lineage>
        <taxon>Bacteria</taxon>
        <taxon>Bacillati</taxon>
        <taxon>Bacillota</taxon>
        <taxon>Bacilli</taxon>
        <taxon>Bacillales</taxon>
        <taxon>Paenibacillaceae</taxon>
        <taxon>Paenibacillus</taxon>
    </lineage>
</organism>
<dbReference type="AlphaFoldDB" id="A0A4Q9DNA7"/>
<feature type="domain" description="Diacylglycerol glucosyltransferase N-terminal" evidence="5">
    <location>
        <begin position="31"/>
        <end position="194"/>
    </location>
</feature>
<dbReference type="PANTHER" id="PTHR43025">
    <property type="entry name" value="MONOGALACTOSYLDIACYLGLYCEROL SYNTHASE"/>
    <property type="match status" value="1"/>
</dbReference>
<dbReference type="InterPro" id="IPR050519">
    <property type="entry name" value="Glycosyltransf_28_UgtP"/>
</dbReference>
<dbReference type="GO" id="GO:0016758">
    <property type="term" value="F:hexosyltransferase activity"/>
    <property type="evidence" value="ECO:0007669"/>
    <property type="project" value="InterPro"/>
</dbReference>
<comment type="caution">
    <text evidence="6">The sequence shown here is derived from an EMBL/GenBank/DDBJ whole genome shotgun (WGS) entry which is preliminary data.</text>
</comment>
<reference evidence="6 7" key="1">
    <citation type="submission" date="2019-02" db="EMBL/GenBank/DDBJ databases">
        <title>Paenibacillus sp. nov., isolated from surface-sterilized tissue of Thalictrum simplex L.</title>
        <authorList>
            <person name="Tuo L."/>
        </authorList>
    </citation>
    <scope>NUCLEOTIDE SEQUENCE [LARGE SCALE GENOMIC DNA]</scope>
    <source>
        <strain evidence="6 7">N2SHLJ1</strain>
    </source>
</reference>
<dbReference type="GO" id="GO:0016020">
    <property type="term" value="C:membrane"/>
    <property type="evidence" value="ECO:0007669"/>
    <property type="project" value="GOC"/>
</dbReference>
<keyword evidence="3 6" id="KW-0808">Transferase</keyword>
<dbReference type="Proteomes" id="UP000293142">
    <property type="component" value="Unassembled WGS sequence"/>
</dbReference>
<dbReference type="InterPro" id="IPR009695">
    <property type="entry name" value="Diacylglyc_glucosyltr_N"/>
</dbReference>
<evidence type="ECO:0000256" key="3">
    <source>
        <dbReference type="ARBA" id="ARBA00022679"/>
    </source>
</evidence>
<feature type="domain" description="Glycosyl transferase family 1" evidence="4">
    <location>
        <begin position="217"/>
        <end position="364"/>
    </location>
</feature>
<dbReference type="Gene3D" id="3.40.50.2000">
    <property type="entry name" value="Glycogen Phosphorylase B"/>
    <property type="match status" value="1"/>
</dbReference>
<dbReference type="InterPro" id="IPR001296">
    <property type="entry name" value="Glyco_trans_1"/>
</dbReference>
<dbReference type="OrthoDB" id="9815663at2"/>
<dbReference type="Pfam" id="PF00534">
    <property type="entry name" value="Glycos_transf_1"/>
    <property type="match status" value="1"/>
</dbReference>
<name>A0A4Q9DNA7_9BACL</name>
<evidence type="ECO:0000259" key="4">
    <source>
        <dbReference type="Pfam" id="PF00534"/>
    </source>
</evidence>
<evidence type="ECO:0000313" key="7">
    <source>
        <dbReference type="Proteomes" id="UP000293142"/>
    </source>
</evidence>
<gene>
    <name evidence="6" type="ORF">EYB31_22560</name>
</gene>
<proteinExistence type="inferred from homology"/>
<keyword evidence="2" id="KW-0328">Glycosyltransferase</keyword>
<dbReference type="EMBL" id="SIRE01000016">
    <property type="protein sequence ID" value="TBL75767.1"/>
    <property type="molecule type" value="Genomic_DNA"/>
</dbReference>
<protein>
    <submittedName>
        <fullName evidence="6">Glycosyltransferase</fullName>
    </submittedName>
</protein>
<evidence type="ECO:0000259" key="5">
    <source>
        <dbReference type="Pfam" id="PF06925"/>
    </source>
</evidence>
<sequence>MACLSYIEEGRLMMKHNPRVLILTACYGEGHLQAARSLKQSFHGHGVDDVEIMDLMKEAHPVIDKITATLYIKSMLTAQFGFDYYAWSYYMTKSAKPDAGFARFINNLGKKKLKEKLERDRPDAVICTFPFGAVPELCSRLGIAAYTIVTDFTMHSRWIQPKMDKYYVATEELMHQLVSNGFGREQIEVSGIPIRPVFEESALECNPYRSVFDPTRKLILILAGSYGVLGNVDEMIQQLQQIEDVQLAVVCGRNAKLLQKLNEKVAGTNHIHIFGFVEDIHHLMLLSSCIVTKAGGLTLSEALALEIPIFIYKPFAGQEKENALYLQNKHLAFVSDHTEALARQIEQFLSEEIYNTDMKRRIRQFKKVQSADYIISDILKQIRAPRLEPVLV</sequence>